<proteinExistence type="predicted"/>
<evidence type="ECO:0000313" key="1">
    <source>
        <dbReference type="EMBL" id="EJW93511.1"/>
    </source>
</evidence>
<sequence>MPGADAELLSPFLKRGAGGLIRVCKSAGATLLKARDKSADYRGVLKARSAPRIPMRRKAIPIIMRGVGQAWR</sequence>
<feature type="non-terminal residue" evidence="1">
    <location>
        <position position="72"/>
    </location>
</feature>
<comment type="caution">
    <text evidence="1">The sequence shown here is derived from an EMBL/GenBank/DDBJ whole genome shotgun (WGS) entry which is preliminary data.</text>
</comment>
<reference evidence="1" key="1">
    <citation type="journal article" date="2012" name="PLoS ONE">
        <title>Gene sets for utilization of primary and secondary nutrition supplies in the distal gut of endangered iberian lynx.</title>
        <authorList>
            <person name="Alcaide M."/>
            <person name="Messina E."/>
            <person name="Richter M."/>
            <person name="Bargiela R."/>
            <person name="Peplies J."/>
            <person name="Huws S.A."/>
            <person name="Newbold C.J."/>
            <person name="Golyshin P.N."/>
            <person name="Simon M.A."/>
            <person name="Lopez G."/>
            <person name="Yakimov M.M."/>
            <person name="Ferrer M."/>
        </authorList>
    </citation>
    <scope>NUCLEOTIDE SEQUENCE</scope>
</reference>
<dbReference type="AlphaFoldDB" id="J9FF23"/>
<protein>
    <submittedName>
        <fullName evidence="1">Uncharacterized protein</fullName>
    </submittedName>
</protein>
<gene>
    <name evidence="1" type="ORF">EVA_18382</name>
</gene>
<dbReference type="EMBL" id="AMCI01006928">
    <property type="protein sequence ID" value="EJW93511.1"/>
    <property type="molecule type" value="Genomic_DNA"/>
</dbReference>
<accession>J9FF23</accession>
<organism evidence="1">
    <name type="scientific">gut metagenome</name>
    <dbReference type="NCBI Taxonomy" id="749906"/>
    <lineage>
        <taxon>unclassified sequences</taxon>
        <taxon>metagenomes</taxon>
        <taxon>organismal metagenomes</taxon>
    </lineage>
</organism>
<name>J9FF23_9ZZZZ</name>